<sequence>MTRRKCYIHDFLVESQKLFDKAPTSKDAGLTPLVEGMSDISKLPGHLPNFDCYDGNPRNQGLVGVDGACVNKTLHMTPEEEILAVEVSPGVIRDPPCRAVIPKEVYIDPPRVYDDLQGIHITAAKRLGFHSKRLWMCSWGYSRLSSFQTLPKLIWCGSWECSLGQSLSNHGPHVFYRRKIGRASRPGKQFNLMIDEETFYNACHVWSRIILLKYGCDQALKVRKDNWLQHLGDVALSA</sequence>
<evidence type="ECO:0000313" key="2">
    <source>
        <dbReference type="Proteomes" id="UP000887159"/>
    </source>
</evidence>
<reference evidence="1" key="1">
    <citation type="submission" date="2020-08" db="EMBL/GenBank/DDBJ databases">
        <title>Multicomponent nature underlies the extraordinary mechanical properties of spider dragline silk.</title>
        <authorList>
            <person name="Kono N."/>
            <person name="Nakamura H."/>
            <person name="Mori M."/>
            <person name="Yoshida Y."/>
            <person name="Ohtoshi R."/>
            <person name="Malay A.D."/>
            <person name="Moran D.A.P."/>
            <person name="Tomita M."/>
            <person name="Numata K."/>
            <person name="Arakawa K."/>
        </authorList>
    </citation>
    <scope>NUCLEOTIDE SEQUENCE</scope>
</reference>
<gene>
    <name evidence="1" type="primary">NCL1_31251</name>
    <name evidence="1" type="ORF">TNCV_1798471</name>
</gene>
<protein>
    <submittedName>
        <fullName evidence="1">Uncharacterized protein</fullName>
    </submittedName>
</protein>
<evidence type="ECO:0000313" key="1">
    <source>
        <dbReference type="EMBL" id="GFY12425.1"/>
    </source>
</evidence>
<organism evidence="1 2">
    <name type="scientific">Trichonephila clavipes</name>
    <name type="common">Golden silk orbweaver</name>
    <name type="synonym">Nephila clavipes</name>
    <dbReference type="NCBI Taxonomy" id="2585209"/>
    <lineage>
        <taxon>Eukaryota</taxon>
        <taxon>Metazoa</taxon>
        <taxon>Ecdysozoa</taxon>
        <taxon>Arthropoda</taxon>
        <taxon>Chelicerata</taxon>
        <taxon>Arachnida</taxon>
        <taxon>Araneae</taxon>
        <taxon>Araneomorphae</taxon>
        <taxon>Entelegynae</taxon>
        <taxon>Araneoidea</taxon>
        <taxon>Nephilidae</taxon>
        <taxon>Trichonephila</taxon>
    </lineage>
</organism>
<dbReference type="EMBL" id="BMAU01021314">
    <property type="protein sequence ID" value="GFY12425.1"/>
    <property type="molecule type" value="Genomic_DNA"/>
</dbReference>
<dbReference type="AlphaFoldDB" id="A0A8X6VMU3"/>
<dbReference type="Proteomes" id="UP000887159">
    <property type="component" value="Unassembled WGS sequence"/>
</dbReference>
<keyword evidence="2" id="KW-1185">Reference proteome</keyword>
<comment type="caution">
    <text evidence="1">The sequence shown here is derived from an EMBL/GenBank/DDBJ whole genome shotgun (WGS) entry which is preliminary data.</text>
</comment>
<name>A0A8X6VMU3_TRICX</name>
<accession>A0A8X6VMU3</accession>
<proteinExistence type="predicted"/>